<feature type="domain" description="Rieske" evidence="5">
    <location>
        <begin position="16"/>
        <end position="110"/>
    </location>
</feature>
<dbReference type="CDD" id="cd03528">
    <property type="entry name" value="Rieske_RO_ferredoxin"/>
    <property type="match status" value="1"/>
</dbReference>
<keyword evidence="7" id="KW-1185">Reference proteome</keyword>
<dbReference type="RefSeq" id="WP_231908655.1">
    <property type="nucleotide sequence ID" value="NZ_LN885086.1"/>
</dbReference>
<dbReference type="GO" id="GO:0046872">
    <property type="term" value="F:metal ion binding"/>
    <property type="evidence" value="ECO:0007669"/>
    <property type="project" value="UniProtKB-KW"/>
</dbReference>
<dbReference type="Proteomes" id="UP000066284">
    <property type="component" value="Chromosome 1"/>
</dbReference>
<dbReference type="Pfam" id="PF00355">
    <property type="entry name" value="Rieske"/>
    <property type="match status" value="1"/>
</dbReference>
<evidence type="ECO:0000256" key="1">
    <source>
        <dbReference type="ARBA" id="ARBA00022714"/>
    </source>
</evidence>
<dbReference type="AlphaFoldDB" id="A0A0S4KVM3"/>
<evidence type="ECO:0000256" key="3">
    <source>
        <dbReference type="ARBA" id="ARBA00023004"/>
    </source>
</evidence>
<evidence type="ECO:0000313" key="7">
    <source>
        <dbReference type="Proteomes" id="UP000066284"/>
    </source>
</evidence>
<evidence type="ECO:0000259" key="5">
    <source>
        <dbReference type="PROSITE" id="PS51296"/>
    </source>
</evidence>
<protein>
    <submittedName>
        <fullName evidence="6">Dioxygenase, ferredoxin subunit</fullName>
    </submittedName>
</protein>
<dbReference type="InterPro" id="IPR017941">
    <property type="entry name" value="Rieske_2Fe-2S"/>
</dbReference>
<gene>
    <name evidence="6" type="ORF">NITINOP_2242</name>
</gene>
<dbReference type="PROSITE" id="PS51296">
    <property type="entry name" value="RIESKE"/>
    <property type="match status" value="1"/>
</dbReference>
<dbReference type="Gene3D" id="2.102.10.10">
    <property type="entry name" value="Rieske [2Fe-2S] iron-sulphur domain"/>
    <property type="match status" value="1"/>
</dbReference>
<evidence type="ECO:0000313" key="6">
    <source>
        <dbReference type="EMBL" id="CUQ67214.1"/>
    </source>
</evidence>
<dbReference type="STRING" id="1715989.NITINOP_2242"/>
<keyword evidence="3" id="KW-0408">Iron</keyword>
<dbReference type="EMBL" id="LN885086">
    <property type="protein sequence ID" value="CUQ67214.1"/>
    <property type="molecule type" value="Genomic_DNA"/>
</dbReference>
<dbReference type="InterPro" id="IPR036922">
    <property type="entry name" value="Rieske_2Fe-2S_sf"/>
</dbReference>
<evidence type="ECO:0000256" key="2">
    <source>
        <dbReference type="ARBA" id="ARBA00022723"/>
    </source>
</evidence>
<keyword evidence="4" id="KW-0411">Iron-sulfur</keyword>
<dbReference type="PANTHER" id="PTHR21496">
    <property type="entry name" value="FERREDOXIN-RELATED"/>
    <property type="match status" value="1"/>
</dbReference>
<name>A0A0S4KVM3_9BACT</name>
<organism evidence="6 7">
    <name type="scientific">Candidatus Nitrospira inopinata</name>
    <dbReference type="NCBI Taxonomy" id="1715989"/>
    <lineage>
        <taxon>Bacteria</taxon>
        <taxon>Pseudomonadati</taxon>
        <taxon>Nitrospirota</taxon>
        <taxon>Nitrospiria</taxon>
        <taxon>Nitrospirales</taxon>
        <taxon>Nitrospiraceae</taxon>
        <taxon>Nitrospira</taxon>
    </lineage>
</organism>
<accession>A0A0S4KVM3</accession>
<proteinExistence type="predicted"/>
<dbReference type="PANTHER" id="PTHR21496:SF23">
    <property type="entry name" value="3-PHENYLPROPIONATE_CINNAMIC ACID DIOXYGENASE FERREDOXIN SUBUNIT"/>
    <property type="match status" value="1"/>
</dbReference>
<keyword evidence="1" id="KW-0001">2Fe-2S</keyword>
<keyword evidence="6" id="KW-0223">Dioxygenase</keyword>
<evidence type="ECO:0000256" key="4">
    <source>
        <dbReference type="ARBA" id="ARBA00023014"/>
    </source>
</evidence>
<dbReference type="GO" id="GO:0051537">
    <property type="term" value="F:2 iron, 2 sulfur cluster binding"/>
    <property type="evidence" value="ECO:0007669"/>
    <property type="project" value="UniProtKB-KW"/>
</dbReference>
<keyword evidence="2" id="KW-0479">Metal-binding</keyword>
<dbReference type="SUPFAM" id="SSF50022">
    <property type="entry name" value="ISP domain"/>
    <property type="match status" value="1"/>
</dbReference>
<dbReference type="GO" id="GO:0051213">
    <property type="term" value="F:dioxygenase activity"/>
    <property type="evidence" value="ECO:0007669"/>
    <property type="project" value="UniProtKB-KW"/>
</dbReference>
<reference evidence="7" key="1">
    <citation type="submission" date="2015-09" db="EMBL/GenBank/DDBJ databases">
        <authorList>
            <person name="Daims H."/>
        </authorList>
    </citation>
    <scope>NUCLEOTIDE SEQUENCE [LARGE SCALE GENOMIC DNA]</scope>
</reference>
<dbReference type="KEGG" id="nio:NITINOP_2242"/>
<keyword evidence="6" id="KW-0560">Oxidoreductase</keyword>
<sequence>MADRRFIVEESMAEFVRVAGTSDVKPGQGVTAEVNGRTLAVFNVDGTYHVIDNTCPHRGGPLGDGEVEGHIVTCPWHGWQFDMTTGACTRNPSATVEVFQVKVEGSDIKVLL</sequence>